<dbReference type="AlphaFoldDB" id="A0A3S4F2T8"/>
<gene>
    <name evidence="1" type="ORF">NCTC11214_05262</name>
</gene>
<protein>
    <submittedName>
        <fullName evidence="1">Uncharacterized protein</fullName>
    </submittedName>
</protein>
<organism evidence="1 2">
    <name type="scientific">Serratia odorifera</name>
    <dbReference type="NCBI Taxonomy" id="618"/>
    <lineage>
        <taxon>Bacteria</taxon>
        <taxon>Pseudomonadati</taxon>
        <taxon>Pseudomonadota</taxon>
        <taxon>Gammaproteobacteria</taxon>
        <taxon>Enterobacterales</taxon>
        <taxon>Yersiniaceae</taxon>
        <taxon>Serratia</taxon>
    </lineage>
</organism>
<dbReference type="Proteomes" id="UP000281391">
    <property type="component" value="Chromosome"/>
</dbReference>
<name>A0A3S4F2T8_SEROD</name>
<sequence>MANNSYWLAKIRAQVCPEHSEAADFWNALTPEWRGVVIHAAALEGKEVLKASLCNCLWRELFERLTPQAIMQIRAGIQKARNVFGGFGSLRESDFQRKGTRRNIKPRHPIDKQVEMVAAPHILRIIEQQTSLQSQAEER</sequence>
<reference evidence="1 2" key="1">
    <citation type="submission" date="2018-12" db="EMBL/GenBank/DDBJ databases">
        <authorList>
            <consortium name="Pathogen Informatics"/>
        </authorList>
    </citation>
    <scope>NUCLEOTIDE SEQUENCE [LARGE SCALE GENOMIC DNA]</scope>
    <source>
        <strain evidence="1 2">NCTC11214</strain>
    </source>
</reference>
<evidence type="ECO:0000313" key="1">
    <source>
        <dbReference type="EMBL" id="VDZ65019.1"/>
    </source>
</evidence>
<proteinExistence type="predicted"/>
<accession>A0A3S4F2T8</accession>
<dbReference type="RefSeq" id="WP_004965103.1">
    <property type="nucleotide sequence ID" value="NZ_LR134117.1"/>
</dbReference>
<dbReference type="EMBL" id="LR134117">
    <property type="protein sequence ID" value="VDZ65019.1"/>
    <property type="molecule type" value="Genomic_DNA"/>
</dbReference>
<dbReference type="KEGG" id="sof:NCTC11214_05262"/>
<evidence type="ECO:0000313" key="2">
    <source>
        <dbReference type="Proteomes" id="UP000281391"/>
    </source>
</evidence>